<dbReference type="InterPro" id="IPR019395">
    <property type="entry name" value="Transmembrane_161A/B"/>
</dbReference>
<keyword evidence="4" id="KW-1133">Transmembrane helix</keyword>
<dbReference type="PANTHER" id="PTHR13624">
    <property type="entry name" value="RE42071P"/>
    <property type="match status" value="1"/>
</dbReference>
<protein>
    <submittedName>
        <fullName evidence="7">Uncharacterized protein</fullName>
    </submittedName>
</protein>
<evidence type="ECO:0000313" key="8">
    <source>
        <dbReference type="Proteomes" id="UP000749559"/>
    </source>
</evidence>
<keyword evidence="8" id="KW-1185">Reference proteome</keyword>
<evidence type="ECO:0000256" key="3">
    <source>
        <dbReference type="ARBA" id="ARBA00022692"/>
    </source>
</evidence>
<dbReference type="AlphaFoldDB" id="A0A8J1XJX5"/>
<name>A0A8J1XJX5_OWEFU</name>
<dbReference type="PANTHER" id="PTHR13624:SF6">
    <property type="entry name" value="EMEI"/>
    <property type="match status" value="1"/>
</dbReference>
<organism evidence="7 8">
    <name type="scientific">Owenia fusiformis</name>
    <name type="common">Polychaete worm</name>
    <dbReference type="NCBI Taxonomy" id="6347"/>
    <lineage>
        <taxon>Eukaryota</taxon>
        <taxon>Metazoa</taxon>
        <taxon>Spiralia</taxon>
        <taxon>Lophotrochozoa</taxon>
        <taxon>Annelida</taxon>
        <taxon>Polychaeta</taxon>
        <taxon>Sedentaria</taxon>
        <taxon>Canalipalpata</taxon>
        <taxon>Sabellida</taxon>
        <taxon>Oweniida</taxon>
        <taxon>Oweniidae</taxon>
        <taxon>Owenia</taxon>
    </lineage>
</organism>
<proteinExistence type="inferred from homology"/>
<evidence type="ECO:0000256" key="4">
    <source>
        <dbReference type="ARBA" id="ARBA00022989"/>
    </source>
</evidence>
<dbReference type="Pfam" id="PF10268">
    <property type="entry name" value="Tmemb_161AB"/>
    <property type="match status" value="1"/>
</dbReference>
<evidence type="ECO:0000313" key="7">
    <source>
        <dbReference type="EMBL" id="CAH1798902.1"/>
    </source>
</evidence>
<evidence type="ECO:0000256" key="5">
    <source>
        <dbReference type="ARBA" id="ARBA00023136"/>
    </source>
</evidence>
<dbReference type="EMBL" id="CAIIXF020000011">
    <property type="protein sequence ID" value="CAH1798902.1"/>
    <property type="molecule type" value="Genomic_DNA"/>
</dbReference>
<evidence type="ECO:0000256" key="6">
    <source>
        <dbReference type="ARBA" id="ARBA00023180"/>
    </source>
</evidence>
<keyword evidence="6" id="KW-0325">Glycoprotein</keyword>
<gene>
    <name evidence="7" type="ORF">OFUS_LOCUS22978</name>
</gene>
<comment type="similarity">
    <text evidence="2">Belongs to the TMEM161 family.</text>
</comment>
<comment type="subcellular location">
    <subcellularLocation>
        <location evidence="1">Membrane</location>
        <topology evidence="1">Multi-pass membrane protein</topology>
    </subcellularLocation>
</comment>
<keyword evidence="5" id="KW-0472">Membrane</keyword>
<dbReference type="Proteomes" id="UP000749559">
    <property type="component" value="Unassembled WGS sequence"/>
</dbReference>
<feature type="non-terminal residue" evidence="7">
    <location>
        <position position="1"/>
    </location>
</feature>
<keyword evidence="3" id="KW-0812">Transmembrane</keyword>
<evidence type="ECO:0000256" key="1">
    <source>
        <dbReference type="ARBA" id="ARBA00004141"/>
    </source>
</evidence>
<dbReference type="GO" id="GO:0016020">
    <property type="term" value="C:membrane"/>
    <property type="evidence" value="ECO:0007669"/>
    <property type="project" value="UniProtKB-SubCell"/>
</dbReference>
<comment type="caution">
    <text evidence="7">The sequence shown here is derived from an EMBL/GenBank/DDBJ whole genome shotgun (WGS) entry which is preliminary data.</text>
</comment>
<evidence type="ECO:0000256" key="2">
    <source>
        <dbReference type="ARBA" id="ARBA00009706"/>
    </source>
</evidence>
<reference evidence="7" key="1">
    <citation type="submission" date="2022-03" db="EMBL/GenBank/DDBJ databases">
        <authorList>
            <person name="Martin C."/>
        </authorList>
    </citation>
    <scope>NUCLEOTIDE SEQUENCE</scope>
</reference>
<accession>A0A8J1XJX5</accession>
<sequence length="423" mass="48338">MAILGPQLVITMVMASFLQKLFPLYSFARWLLSKKLVRYLHPTDDELKKLAGIPANSYKGKGRKREKNKDSEPFTVPKSLELDLDKAEVVALDMFPLHYYKDYQWLMDFSLCALLVYLMAEAYYFFLPQTEFNLSALWVLLGIGFALKILASLTGMYFRTEESGERIMCIAFGFFFLVMAMGVMLVDESKLEFGLDEAYKNFSINAEEFLKHQGIDSSGPASKYTFKIIIAFISAIVGALLTFPGLRYAKMHVDSLRYSKGSYFKQIMLYINFTWPMLVALMWVKPIMRDFIFLARLPSGEAFMTSETFETFRFGIIIGGAFLRLTLLTTHLQSHLNLAYLKVVLLRKEAGRISSLELQRMISRVFYYLCVVALQYIAPVILILFSALLMKSLGQMNLVRSTSYFSTAIKSETVITDAAKEMV</sequence>
<dbReference type="OrthoDB" id="784140at2759"/>